<keyword evidence="3" id="KW-1185">Reference proteome</keyword>
<name>A0A8H5SB46_9HYPO</name>
<evidence type="ECO:0000259" key="1">
    <source>
        <dbReference type="PROSITE" id="PS50056"/>
    </source>
</evidence>
<comment type="caution">
    <text evidence="2">The sequence shown here is derived from an EMBL/GenBank/DDBJ whole genome shotgun (WGS) entry which is preliminary data.</text>
</comment>
<sequence>MPSTLIETSSRPSPQVVGVEGLPNFRDLGGYPSAKCPGRSVRRGLIYRSADPSRISELGIARLRQLRIAKVFDLRSHGEIEKSTKNGWGQIREWDQVPRVPVPVFPDDFYKDGRRAERDIKLRQEGNEGYLSYYQDILTSACSPENTNRPFGQIFAYLADTPAHELEPILIHCSLGKDRTGVISALILSLCGVDSSLVAHEYALSSSGLKEKIAAIVKEMRPDGPGLSEEESRFFGSRKESMQHFLDWIGGSNGVENYLIEKGVLTRSQVERLQATFVV</sequence>
<dbReference type="Gene3D" id="3.90.190.10">
    <property type="entry name" value="Protein tyrosine phosphatase superfamily"/>
    <property type="match status" value="1"/>
</dbReference>
<gene>
    <name evidence="2" type="ORF">FTJAE_775</name>
</gene>
<dbReference type="Pfam" id="PF13350">
    <property type="entry name" value="Y_phosphatase3"/>
    <property type="match status" value="1"/>
</dbReference>
<accession>A0A8H5SB46</accession>
<dbReference type="InterPro" id="IPR016130">
    <property type="entry name" value="Tyr_Pase_AS"/>
</dbReference>
<dbReference type="SUPFAM" id="SSF52799">
    <property type="entry name" value="(Phosphotyrosine protein) phosphatases II"/>
    <property type="match status" value="1"/>
</dbReference>
<dbReference type="GO" id="GO:0004721">
    <property type="term" value="F:phosphoprotein phosphatase activity"/>
    <property type="evidence" value="ECO:0007669"/>
    <property type="project" value="InterPro"/>
</dbReference>
<dbReference type="OrthoDB" id="449382at2759"/>
<organism evidence="2 3">
    <name type="scientific">Fusarium tjaetaba</name>
    <dbReference type="NCBI Taxonomy" id="1567544"/>
    <lineage>
        <taxon>Eukaryota</taxon>
        <taxon>Fungi</taxon>
        <taxon>Dikarya</taxon>
        <taxon>Ascomycota</taxon>
        <taxon>Pezizomycotina</taxon>
        <taxon>Sordariomycetes</taxon>
        <taxon>Hypocreomycetidae</taxon>
        <taxon>Hypocreales</taxon>
        <taxon>Nectriaceae</taxon>
        <taxon>Fusarium</taxon>
        <taxon>Fusarium fujikuroi species complex</taxon>
    </lineage>
</organism>
<proteinExistence type="predicted"/>
<dbReference type="InterPro" id="IPR029021">
    <property type="entry name" value="Prot-tyrosine_phosphatase-like"/>
</dbReference>
<dbReference type="EMBL" id="JAAQRI010000019">
    <property type="protein sequence ID" value="KAF5649811.1"/>
    <property type="molecule type" value="Genomic_DNA"/>
</dbReference>
<dbReference type="GeneID" id="59306767"/>
<protein>
    <submittedName>
        <fullName evidence="2">Tyrosine phosphatase</fullName>
    </submittedName>
</protein>
<feature type="domain" description="Tyrosine specific protein phosphatases" evidence="1">
    <location>
        <begin position="149"/>
        <end position="235"/>
    </location>
</feature>
<evidence type="ECO:0000313" key="3">
    <source>
        <dbReference type="Proteomes" id="UP000530670"/>
    </source>
</evidence>
<dbReference type="InterPro" id="IPR000387">
    <property type="entry name" value="Tyr_Pase_dom"/>
</dbReference>
<dbReference type="AlphaFoldDB" id="A0A8H5SB46"/>
<dbReference type="PROSITE" id="PS50056">
    <property type="entry name" value="TYR_PHOSPHATASE_2"/>
    <property type="match status" value="1"/>
</dbReference>
<evidence type="ECO:0000313" key="2">
    <source>
        <dbReference type="EMBL" id="KAF5649811.1"/>
    </source>
</evidence>
<dbReference type="PANTHER" id="PTHR31126">
    <property type="entry name" value="TYROSINE-PROTEIN PHOSPHATASE"/>
    <property type="match status" value="1"/>
</dbReference>
<dbReference type="PROSITE" id="PS00383">
    <property type="entry name" value="TYR_PHOSPHATASE_1"/>
    <property type="match status" value="1"/>
</dbReference>
<reference evidence="2 3" key="1">
    <citation type="submission" date="2020-05" db="EMBL/GenBank/DDBJ databases">
        <title>Identification and distribution of gene clusters putatively required for synthesis of sphingolipid metabolism inhibitors in phylogenetically diverse species of the filamentous fungus Fusarium.</title>
        <authorList>
            <person name="Kim H.-S."/>
            <person name="Busman M."/>
            <person name="Brown D.W."/>
            <person name="Divon H."/>
            <person name="Uhlig S."/>
            <person name="Proctor R.H."/>
        </authorList>
    </citation>
    <scope>NUCLEOTIDE SEQUENCE [LARGE SCALE GENOMIC DNA]</scope>
    <source>
        <strain evidence="2 3">NRRL 66243</strain>
    </source>
</reference>
<dbReference type="InterPro" id="IPR026893">
    <property type="entry name" value="Tyr/Ser_Pase_IphP-type"/>
</dbReference>
<dbReference type="Proteomes" id="UP000530670">
    <property type="component" value="Unassembled WGS sequence"/>
</dbReference>
<dbReference type="PANTHER" id="PTHR31126:SF1">
    <property type="entry name" value="TYROSINE SPECIFIC PROTEIN PHOSPHATASES DOMAIN-CONTAINING PROTEIN"/>
    <property type="match status" value="1"/>
</dbReference>
<dbReference type="RefSeq" id="XP_037212074.1">
    <property type="nucleotide sequence ID" value="XM_037354497.1"/>
</dbReference>